<dbReference type="OMA" id="WAHDEEV"/>
<dbReference type="AlphaFoldDB" id="A0A1D6JFM1"/>
<dbReference type="EMBL" id="CM000786">
    <property type="protein sequence ID" value="AQK46571.1"/>
    <property type="molecule type" value="Genomic_DNA"/>
</dbReference>
<dbReference type="PANTHER" id="PTHR44947">
    <property type="entry name" value="OS05G0501001 PROTEIN"/>
    <property type="match status" value="1"/>
</dbReference>
<dbReference type="KEGG" id="zma:103642113"/>
<reference evidence="3" key="1">
    <citation type="submission" date="2015-12" db="EMBL/GenBank/DDBJ databases">
        <title>Update maize B73 reference genome by single molecule sequencing technologies.</title>
        <authorList>
            <consortium name="Maize Genome Sequencing Project"/>
            <person name="Ware D."/>
        </authorList>
    </citation>
    <scope>NUCLEOTIDE SEQUENCE</scope>
    <source>
        <tissue evidence="3">Seedling</tissue>
    </source>
</reference>
<accession>A0A1D6JFM1</accession>
<dbReference type="PANTHER" id="PTHR44947:SF1">
    <property type="entry name" value="OS11G0303800 PROTEIN"/>
    <property type="match status" value="1"/>
</dbReference>
<name>A0A1D6JFM1_MAIZE</name>
<sequence>MDPTNQRSSGAGRRSSVAATMGRGGACVHGQQHVPAPTSLRSPSLPELQQAQSAMPPNPSWNFYPPNGFLNLINQPYMPMSSQPLGENFHFVGLTQNFNTSPPPPPSAKRTKKASRLAKETIQIGGDGDAATEESKAVNKRYWAHDEEVRLASSWLNCSHDPIHGNDKKGETFWKEIAEYFNKHAPADRQRDVNQLKIHWTRLKTVTNNFNGCWSAVSKMHTSGYSDDQLMDEAQKMYANGSNGKPFTLVHWWKALRNEPKFCAQISQMIKEKGQSHTIDITKDKDQLPLQRPIGRDAAKAQRNGKRKAEEVLDGIARLGDSINKIIEVQHDRKQERKKVAETQLEISRLQLKAAQEQKEVKLLEVYSSLLQQDTSQLSNQGKINREKALQKMELKLFGDSENMM</sequence>
<gene>
    <name evidence="3" type="ORF">ZEAMMB73_Zm00001d026427</name>
</gene>
<feature type="compositionally biased region" description="Low complexity" evidence="2">
    <location>
        <begin position="7"/>
        <end position="19"/>
    </location>
</feature>
<organism evidence="3">
    <name type="scientific">Zea mays</name>
    <name type="common">Maize</name>
    <dbReference type="NCBI Taxonomy" id="4577"/>
    <lineage>
        <taxon>Eukaryota</taxon>
        <taxon>Viridiplantae</taxon>
        <taxon>Streptophyta</taxon>
        <taxon>Embryophyta</taxon>
        <taxon>Tracheophyta</taxon>
        <taxon>Spermatophyta</taxon>
        <taxon>Magnoliopsida</taxon>
        <taxon>Liliopsida</taxon>
        <taxon>Poales</taxon>
        <taxon>Poaceae</taxon>
        <taxon>PACMAD clade</taxon>
        <taxon>Panicoideae</taxon>
        <taxon>Andropogonodae</taxon>
        <taxon>Andropogoneae</taxon>
        <taxon>Tripsacinae</taxon>
        <taxon>Zea</taxon>
    </lineage>
</organism>
<keyword evidence="1" id="KW-0175">Coiled coil</keyword>
<feature type="region of interest" description="Disordered" evidence="2">
    <location>
        <begin position="1"/>
        <end position="59"/>
    </location>
</feature>
<dbReference type="OrthoDB" id="687591at2759"/>
<dbReference type="InParanoid" id="A0A1D6JFM1"/>
<evidence type="ECO:0000256" key="1">
    <source>
        <dbReference type="SAM" id="Coils"/>
    </source>
</evidence>
<dbReference type="eggNOG" id="ENOG502SUQK">
    <property type="taxonomic scope" value="Eukaryota"/>
</dbReference>
<dbReference type="ExpressionAtlas" id="A0A1D6JFM1">
    <property type="expression patterns" value="baseline and differential"/>
</dbReference>
<evidence type="ECO:0000256" key="2">
    <source>
        <dbReference type="SAM" id="MobiDB-lite"/>
    </source>
</evidence>
<protein>
    <submittedName>
        <fullName evidence="3">Uncharacterized protein</fullName>
    </submittedName>
</protein>
<dbReference type="STRING" id="4577.A0A1D6JFM1"/>
<dbReference type="PaxDb" id="4577-AC189795.3_FGP001"/>
<dbReference type="FunCoup" id="A0A1D6JFM1">
    <property type="interactions" value="482"/>
</dbReference>
<proteinExistence type="predicted"/>
<evidence type="ECO:0000313" key="3">
    <source>
        <dbReference type="EMBL" id="AQK46571.1"/>
    </source>
</evidence>
<dbReference type="SMR" id="A0A1D6JFM1"/>
<feature type="compositionally biased region" description="Polar residues" evidence="2">
    <location>
        <begin position="39"/>
        <end position="55"/>
    </location>
</feature>
<feature type="coiled-coil region" evidence="1">
    <location>
        <begin position="333"/>
        <end position="360"/>
    </location>
</feature>